<feature type="domain" description="FAD dependent oxidoreductase" evidence="1">
    <location>
        <begin position="30"/>
        <end position="383"/>
    </location>
</feature>
<dbReference type="InterPro" id="IPR036188">
    <property type="entry name" value="FAD/NAD-bd_sf"/>
</dbReference>
<dbReference type="KEGG" id="fpn:ABE65_020485"/>
<evidence type="ECO:0000313" key="2">
    <source>
        <dbReference type="EMBL" id="ANC79050.1"/>
    </source>
</evidence>
<proteinExistence type="predicted"/>
<dbReference type="PANTHER" id="PTHR13847:SF201">
    <property type="entry name" value="PUTATIBE OXIDOREDUCTASE"/>
    <property type="match status" value="1"/>
</dbReference>
<dbReference type="Gene3D" id="3.30.9.10">
    <property type="entry name" value="D-Amino Acid Oxidase, subunit A, domain 2"/>
    <property type="match status" value="1"/>
</dbReference>
<dbReference type="GO" id="GO:0005737">
    <property type="term" value="C:cytoplasm"/>
    <property type="evidence" value="ECO:0007669"/>
    <property type="project" value="TreeGrafter"/>
</dbReference>
<dbReference type="InterPro" id="IPR006076">
    <property type="entry name" value="FAD-dep_OxRdtase"/>
</dbReference>
<protein>
    <recommendedName>
        <fullName evidence="1">FAD dependent oxidoreductase domain-containing protein</fullName>
    </recommendedName>
</protein>
<reference evidence="2 3" key="1">
    <citation type="submission" date="2016-04" db="EMBL/GenBank/DDBJ databases">
        <title>Complete genome sequence of Fictibacillus phosphorivorans G25-29, a strain toxic to nematodes.</title>
        <authorList>
            <person name="Zheng Z."/>
        </authorList>
    </citation>
    <scope>NUCLEOTIDE SEQUENCE [LARGE SCALE GENOMIC DNA]</scope>
    <source>
        <strain evidence="2 3">G25-29</strain>
    </source>
</reference>
<sequence length="404" mass="45323">MNLHNGQLYWPETYTNTGEYPVLEEDISCDVLIVGGGMAGALCAHVLGQEKELDVVLIDRRHPGAGSSSANTGLLQFSSDKMLHELIEQQGEQDAVYFYQLCLQALEDLKKMTSGLSEDPEFREQKSLYYASSPEDTLKLEREYEALKKYDFPVEYLEPQEISSRFPFSKPAAIVTSGDADVNPYKCVQILLKDAAASGVRIFEHTPLIRKTKTVHGFTCESEKGTISARYVIFATGYENDFLAQQLGADLNRSYAIVTEPIPSLKTWYEEWMIWETKRPYLYMRTTKDGRIVAGGLDEDKAEAPLNEGLIEERGERILQKIEEHFPDIAPKISHSWCATFGESHDGLPYIGEHPNRLGEYYCLGFGGNGTVYSMLGATIIKDLITKGFHPASRLFTIARAVSL</sequence>
<evidence type="ECO:0000259" key="1">
    <source>
        <dbReference type="Pfam" id="PF01266"/>
    </source>
</evidence>
<accession>A0A160IRY8</accession>
<dbReference type="SUPFAM" id="SSF51905">
    <property type="entry name" value="FAD/NAD(P)-binding domain"/>
    <property type="match status" value="1"/>
</dbReference>
<dbReference type="PANTHER" id="PTHR13847">
    <property type="entry name" value="SARCOSINE DEHYDROGENASE-RELATED"/>
    <property type="match status" value="1"/>
</dbReference>
<evidence type="ECO:0000313" key="3">
    <source>
        <dbReference type="Proteomes" id="UP000076623"/>
    </source>
</evidence>
<dbReference type="Gene3D" id="3.50.50.60">
    <property type="entry name" value="FAD/NAD(P)-binding domain"/>
    <property type="match status" value="1"/>
</dbReference>
<organism evidence="2 3">
    <name type="scientific">Fictibacillus phosphorivorans</name>
    <dbReference type="NCBI Taxonomy" id="1221500"/>
    <lineage>
        <taxon>Bacteria</taxon>
        <taxon>Bacillati</taxon>
        <taxon>Bacillota</taxon>
        <taxon>Bacilli</taxon>
        <taxon>Bacillales</taxon>
        <taxon>Fictibacillaceae</taxon>
        <taxon>Fictibacillus</taxon>
    </lineage>
</organism>
<keyword evidence="3" id="KW-1185">Reference proteome</keyword>
<gene>
    <name evidence="2" type="ORF">ABE65_020485</name>
</gene>
<dbReference type="Proteomes" id="UP000076623">
    <property type="component" value="Chromosome"/>
</dbReference>
<dbReference type="RefSeq" id="WP_066399168.1">
    <property type="nucleotide sequence ID" value="NZ_CP015378.1"/>
</dbReference>
<dbReference type="STRING" id="1221500.ABE65_020485"/>
<name>A0A160IRY8_9BACL</name>
<dbReference type="Pfam" id="PF01266">
    <property type="entry name" value="DAO"/>
    <property type="match status" value="1"/>
</dbReference>
<dbReference type="EMBL" id="CP015378">
    <property type="protein sequence ID" value="ANC79050.1"/>
    <property type="molecule type" value="Genomic_DNA"/>
</dbReference>
<dbReference type="AlphaFoldDB" id="A0A160IRY8"/>